<dbReference type="EMBL" id="CM029037">
    <property type="protein sequence ID" value="KAG2658468.1"/>
    <property type="molecule type" value="Genomic_DNA"/>
</dbReference>
<proteinExistence type="predicted"/>
<evidence type="ECO:0000259" key="1">
    <source>
        <dbReference type="Pfam" id="PF03101"/>
    </source>
</evidence>
<gene>
    <name evidence="3" type="ORF">PVAP13_1KG256425</name>
</gene>
<dbReference type="AlphaFoldDB" id="A0A8T0XHT1"/>
<dbReference type="InterPro" id="IPR018289">
    <property type="entry name" value="MULE_transposase_dom"/>
</dbReference>
<dbReference type="Pfam" id="PF10551">
    <property type="entry name" value="MULE"/>
    <property type="match status" value="1"/>
</dbReference>
<name>A0A8T0XHT1_PANVG</name>
<accession>A0A8T0XHT1</accession>
<evidence type="ECO:0000313" key="3">
    <source>
        <dbReference type="EMBL" id="KAG2658468.1"/>
    </source>
</evidence>
<evidence type="ECO:0000259" key="2">
    <source>
        <dbReference type="Pfam" id="PF10551"/>
    </source>
</evidence>
<dbReference type="Proteomes" id="UP000823388">
    <property type="component" value="Chromosome 1K"/>
</dbReference>
<reference evidence="3" key="1">
    <citation type="submission" date="2020-05" db="EMBL/GenBank/DDBJ databases">
        <title>WGS assembly of Panicum virgatum.</title>
        <authorList>
            <person name="Lovell J.T."/>
            <person name="Jenkins J."/>
            <person name="Shu S."/>
            <person name="Juenger T.E."/>
            <person name="Schmutz J."/>
        </authorList>
    </citation>
    <scope>NUCLEOTIDE SEQUENCE</scope>
    <source>
        <strain evidence="3">AP13</strain>
    </source>
</reference>
<protein>
    <recommendedName>
        <fullName evidence="5">Protein FAR1-RELATED SEQUENCE</fullName>
    </recommendedName>
</protein>
<evidence type="ECO:0008006" key="5">
    <source>
        <dbReference type="Google" id="ProtNLM"/>
    </source>
</evidence>
<feature type="domain" description="FAR1" evidence="1">
    <location>
        <begin position="2"/>
        <end position="83"/>
    </location>
</feature>
<dbReference type="Pfam" id="PF03101">
    <property type="entry name" value="FAR1"/>
    <property type="match status" value="1"/>
</dbReference>
<feature type="domain" description="MULE transposase" evidence="2">
    <location>
        <begin position="206"/>
        <end position="298"/>
    </location>
</feature>
<dbReference type="PANTHER" id="PTHR47718">
    <property type="entry name" value="OS01G0519700 PROTEIN"/>
    <property type="match status" value="1"/>
</dbReference>
<keyword evidence="4" id="KW-1185">Reference proteome</keyword>
<organism evidence="3 4">
    <name type="scientific">Panicum virgatum</name>
    <name type="common">Blackwell switchgrass</name>
    <dbReference type="NCBI Taxonomy" id="38727"/>
    <lineage>
        <taxon>Eukaryota</taxon>
        <taxon>Viridiplantae</taxon>
        <taxon>Streptophyta</taxon>
        <taxon>Embryophyta</taxon>
        <taxon>Tracheophyta</taxon>
        <taxon>Spermatophyta</taxon>
        <taxon>Magnoliopsida</taxon>
        <taxon>Liliopsida</taxon>
        <taxon>Poales</taxon>
        <taxon>Poaceae</taxon>
        <taxon>PACMAD clade</taxon>
        <taxon>Panicoideae</taxon>
        <taxon>Panicodae</taxon>
        <taxon>Paniceae</taxon>
        <taxon>Panicinae</taxon>
        <taxon>Panicum</taxon>
        <taxon>Panicum sect. Hiantes</taxon>
    </lineage>
</organism>
<comment type="caution">
    <text evidence="3">The sequence shown here is derived from an EMBL/GenBank/DDBJ whole genome shotgun (WGS) entry which is preliminary data.</text>
</comment>
<evidence type="ECO:0000313" key="4">
    <source>
        <dbReference type="Proteomes" id="UP000823388"/>
    </source>
</evidence>
<dbReference type="InterPro" id="IPR004330">
    <property type="entry name" value="FAR1_DNA_bnd_dom"/>
</dbReference>
<sequence>MFYKDYARLAGFCLRTARTSKETNHWVCSREGWHEGKRGEEPNKTGNGSKRCGCPAYVKVKHDKKRGLWYFDHVQQAHNHKLEPPPRMTRYMHAHKNMEEGMCDIFNIMTRNGVPHQAALNVMADLYDGRHMWGLTEKDIKNMKVEKVREERDDDLNMLLQFFRECKENNEHFYWDVDADPKTGVVRNIFWSHASQRAEYRDFRDVITFDTTHKTNSRHMPLAMFVGANNNLKNVTFGQALIGDESTGSFRWLFETFKSCMGGRQPHVILTDEDPAMRQAIKVVFDKTHHRNCRWHILRLWEFELDQLYTQHKDMKLKENLESLINYPLGPMQFEVEWNRLVDECGIAEHPAIKALWEKKGEVDFNLLQGDVLWQNDINTEIGKPEQGAQRWLC</sequence>